<dbReference type="Pfam" id="PF13581">
    <property type="entry name" value="HATPase_c_2"/>
    <property type="match status" value="1"/>
</dbReference>
<evidence type="ECO:0000256" key="5">
    <source>
        <dbReference type="ARBA" id="ARBA00022741"/>
    </source>
</evidence>
<dbReference type="RefSeq" id="WP_136942107.1">
    <property type="nucleotide sequence ID" value="NZ_SWKR01000002.1"/>
</dbReference>
<feature type="domain" description="Histidine kinase" evidence="8">
    <location>
        <begin position="201"/>
        <end position="395"/>
    </location>
</feature>
<dbReference type="PANTHER" id="PTHR41523">
    <property type="entry name" value="TWO-COMPONENT SYSTEM SENSOR PROTEIN"/>
    <property type="match status" value="1"/>
</dbReference>
<dbReference type="InterPro" id="IPR005467">
    <property type="entry name" value="His_kinase_dom"/>
</dbReference>
<accession>A0A4U1L2D3</accession>
<dbReference type="InterPro" id="IPR003594">
    <property type="entry name" value="HATPase_dom"/>
</dbReference>
<dbReference type="Pfam" id="PF13185">
    <property type="entry name" value="GAF_2"/>
    <property type="match status" value="1"/>
</dbReference>
<keyword evidence="7" id="KW-0067">ATP-binding</keyword>
<reference evidence="9 10" key="1">
    <citation type="submission" date="2019-04" db="EMBL/GenBank/DDBJ databases">
        <authorList>
            <person name="Yang Y."/>
            <person name="Wei D."/>
        </authorList>
    </citation>
    <scope>NUCLEOTIDE SEQUENCE [LARGE SCALE GENOMIC DNA]</scope>
    <source>
        <strain evidence="9 10">L-1-4w-11</strain>
    </source>
</reference>
<dbReference type="PANTHER" id="PTHR41523:SF8">
    <property type="entry name" value="ETHYLENE RESPONSE SENSOR PROTEIN"/>
    <property type="match status" value="1"/>
</dbReference>
<dbReference type="InterPro" id="IPR011102">
    <property type="entry name" value="Sig_transdc_His_kinase_HWE"/>
</dbReference>
<protein>
    <recommendedName>
        <fullName evidence="2">histidine kinase</fullName>
        <ecNumber evidence="2">2.7.13.3</ecNumber>
    </recommendedName>
</protein>
<keyword evidence="3" id="KW-0597">Phosphoprotein</keyword>
<dbReference type="InterPro" id="IPR011495">
    <property type="entry name" value="Sig_transdc_His_kin_sub2_dim/P"/>
</dbReference>
<dbReference type="Proteomes" id="UP000309138">
    <property type="component" value="Unassembled WGS sequence"/>
</dbReference>
<sequence length="395" mass="42651">MPVVEEGAEAVPPPRGGDIAYRLRQQRYLAEFGMEALRSRDIGAMLQRATELCARGMDARYCKYLAAPDGEQRMLVEAGVGWRDGVVGTASLGGDTESPAGFAFKTGEAVISNHLDQEERFRTPALMADHGIRRAINVLVEANGKRYGVLEVDSPNEGKFDEDDLAFMQGFASLIGVALERQQAEARLAAAVEHQELLTREASHRVKNSLMLVSAMLDLQMRDDDDPSVARLLGDAQARITAIAQAHDRLWRGERLGMVMLDDLLCGLVDALAEQAPRHRITCEVDAVELSADSAIPLGLILTELVTNAVKYAYPEGEGGEIAVRVRRENGAMVMRVADAGRGMPADFDFAAQARKSLGTRMIASLARQLGGSVDYSAGEGGRGTVVSVDFPVPA</sequence>
<organism evidence="9 10">
    <name type="scientific">Sphingomonas baiyangensis</name>
    <dbReference type="NCBI Taxonomy" id="2572576"/>
    <lineage>
        <taxon>Bacteria</taxon>
        <taxon>Pseudomonadati</taxon>
        <taxon>Pseudomonadota</taxon>
        <taxon>Alphaproteobacteria</taxon>
        <taxon>Sphingomonadales</taxon>
        <taxon>Sphingomonadaceae</taxon>
        <taxon>Sphingomonas</taxon>
    </lineage>
</organism>
<dbReference type="InterPro" id="IPR003018">
    <property type="entry name" value="GAF"/>
</dbReference>
<evidence type="ECO:0000259" key="8">
    <source>
        <dbReference type="PROSITE" id="PS50109"/>
    </source>
</evidence>
<evidence type="ECO:0000256" key="6">
    <source>
        <dbReference type="ARBA" id="ARBA00022777"/>
    </source>
</evidence>
<dbReference type="AlphaFoldDB" id="A0A4U1L2D3"/>
<dbReference type="InterPro" id="IPR036890">
    <property type="entry name" value="HATPase_C_sf"/>
</dbReference>
<dbReference type="GO" id="GO:0004673">
    <property type="term" value="F:protein histidine kinase activity"/>
    <property type="evidence" value="ECO:0007669"/>
    <property type="project" value="UniProtKB-EC"/>
</dbReference>
<dbReference type="InterPro" id="IPR029016">
    <property type="entry name" value="GAF-like_dom_sf"/>
</dbReference>
<dbReference type="EC" id="2.7.13.3" evidence="2"/>
<dbReference type="SMART" id="SM00065">
    <property type="entry name" value="GAF"/>
    <property type="match status" value="1"/>
</dbReference>
<dbReference type="EMBL" id="SWKR01000002">
    <property type="protein sequence ID" value="TKD50165.1"/>
    <property type="molecule type" value="Genomic_DNA"/>
</dbReference>
<evidence type="ECO:0000256" key="4">
    <source>
        <dbReference type="ARBA" id="ARBA00022679"/>
    </source>
</evidence>
<evidence type="ECO:0000313" key="10">
    <source>
        <dbReference type="Proteomes" id="UP000309138"/>
    </source>
</evidence>
<evidence type="ECO:0000313" key="9">
    <source>
        <dbReference type="EMBL" id="TKD50165.1"/>
    </source>
</evidence>
<comment type="caution">
    <text evidence="9">The sequence shown here is derived from an EMBL/GenBank/DDBJ whole genome shotgun (WGS) entry which is preliminary data.</text>
</comment>
<dbReference type="GO" id="GO:0005524">
    <property type="term" value="F:ATP binding"/>
    <property type="evidence" value="ECO:0007669"/>
    <property type="project" value="UniProtKB-KW"/>
</dbReference>
<dbReference type="Gene3D" id="3.30.450.40">
    <property type="match status" value="1"/>
</dbReference>
<name>A0A4U1L2D3_9SPHN</name>
<dbReference type="SUPFAM" id="SSF55781">
    <property type="entry name" value="GAF domain-like"/>
    <property type="match status" value="1"/>
</dbReference>
<dbReference type="SUPFAM" id="SSF55874">
    <property type="entry name" value="ATPase domain of HSP90 chaperone/DNA topoisomerase II/histidine kinase"/>
    <property type="match status" value="1"/>
</dbReference>
<evidence type="ECO:0000256" key="7">
    <source>
        <dbReference type="ARBA" id="ARBA00022840"/>
    </source>
</evidence>
<keyword evidence="10" id="KW-1185">Reference proteome</keyword>
<dbReference type="SMART" id="SM00387">
    <property type="entry name" value="HATPase_c"/>
    <property type="match status" value="1"/>
</dbReference>
<keyword evidence="5" id="KW-0547">Nucleotide-binding</keyword>
<evidence type="ECO:0000256" key="2">
    <source>
        <dbReference type="ARBA" id="ARBA00012438"/>
    </source>
</evidence>
<gene>
    <name evidence="9" type="ORF">FBR43_04890</name>
</gene>
<evidence type="ECO:0000256" key="3">
    <source>
        <dbReference type="ARBA" id="ARBA00022553"/>
    </source>
</evidence>
<dbReference type="Gene3D" id="3.30.565.10">
    <property type="entry name" value="Histidine kinase-like ATPase, C-terminal domain"/>
    <property type="match status" value="1"/>
</dbReference>
<dbReference type="Pfam" id="PF07568">
    <property type="entry name" value="HisKA_2"/>
    <property type="match status" value="1"/>
</dbReference>
<dbReference type="PROSITE" id="PS50109">
    <property type="entry name" value="HIS_KIN"/>
    <property type="match status" value="1"/>
</dbReference>
<comment type="catalytic activity">
    <reaction evidence="1">
        <text>ATP + protein L-histidine = ADP + protein N-phospho-L-histidine.</text>
        <dbReference type="EC" id="2.7.13.3"/>
    </reaction>
</comment>
<proteinExistence type="predicted"/>
<evidence type="ECO:0000256" key="1">
    <source>
        <dbReference type="ARBA" id="ARBA00000085"/>
    </source>
</evidence>
<keyword evidence="6" id="KW-0418">Kinase</keyword>
<dbReference type="OrthoDB" id="7297573at2"/>
<dbReference type="SMART" id="SM00911">
    <property type="entry name" value="HWE_HK"/>
    <property type="match status" value="1"/>
</dbReference>
<keyword evidence="4" id="KW-0808">Transferase</keyword>